<dbReference type="InterPro" id="IPR038590">
    <property type="entry name" value="YaeQ_sf"/>
</dbReference>
<evidence type="ECO:0000313" key="2">
    <source>
        <dbReference type="Proteomes" id="UP000383122"/>
    </source>
</evidence>
<proteinExistence type="predicted"/>
<gene>
    <name evidence="1" type="ORF">PAN31117_00175</name>
</gene>
<dbReference type="SUPFAM" id="SSF52980">
    <property type="entry name" value="Restriction endonuclease-like"/>
    <property type="match status" value="1"/>
</dbReference>
<dbReference type="PANTHER" id="PTHR38784">
    <property type="entry name" value="SUCROSE PHOSPHORYLASE"/>
    <property type="match status" value="1"/>
</dbReference>
<sequence>MATRPNATKRALATFNGPAKALSRLTQRAAPPGVCLRLSSILRFPGMALKATIYKAEVQITDLDRHYYASHNLTIARHPSETDERMMVRVLAFMLYAGERLSFGKGISTADEPDLWEHDFGGDIVRWIDVGQPDARRLVKAAGRAEHVDVIAYGGKPAAVWWQTTEKEVNRLSNLTVRMLDDESAEALTALASRTMRLQCTIQDGEVWVADDSHNFAVKLETLRAAARN</sequence>
<protein>
    <submittedName>
        <fullName evidence="1">Cellulose synthase operon C protein</fullName>
    </submittedName>
</protein>
<name>A0A5E4ZFX8_9BURK</name>
<reference evidence="1 2" key="1">
    <citation type="submission" date="2019-08" db="EMBL/GenBank/DDBJ databases">
        <authorList>
            <person name="Peeters C."/>
        </authorList>
    </citation>
    <scope>NUCLEOTIDE SEQUENCE [LARGE SCALE GENOMIC DNA]</scope>
    <source>
        <strain evidence="1 2">LMG 31117</strain>
    </source>
</reference>
<evidence type="ECO:0000313" key="1">
    <source>
        <dbReference type="EMBL" id="VVE60239.1"/>
    </source>
</evidence>
<dbReference type="EMBL" id="CABPSP010000001">
    <property type="protein sequence ID" value="VVE60239.1"/>
    <property type="molecule type" value="Genomic_DNA"/>
</dbReference>
<organism evidence="1 2">
    <name type="scientific">Pandoraea anapnoica</name>
    <dbReference type="NCBI Taxonomy" id="2508301"/>
    <lineage>
        <taxon>Bacteria</taxon>
        <taxon>Pseudomonadati</taxon>
        <taxon>Pseudomonadota</taxon>
        <taxon>Betaproteobacteria</taxon>
        <taxon>Burkholderiales</taxon>
        <taxon>Burkholderiaceae</taxon>
        <taxon>Pandoraea</taxon>
    </lineage>
</organism>
<dbReference type="AlphaFoldDB" id="A0A5E4ZFX8"/>
<dbReference type="InterPro" id="IPR011335">
    <property type="entry name" value="Restrct_endonuc-II-like"/>
</dbReference>
<accession>A0A5E4ZFX8</accession>
<dbReference type="Pfam" id="PF07152">
    <property type="entry name" value="YaeQ"/>
    <property type="match status" value="1"/>
</dbReference>
<dbReference type="SMART" id="SM01322">
    <property type="entry name" value="YaeQ"/>
    <property type="match status" value="1"/>
</dbReference>
<dbReference type="Proteomes" id="UP000383122">
    <property type="component" value="Unassembled WGS sequence"/>
</dbReference>
<keyword evidence="2" id="KW-1185">Reference proteome</keyword>
<dbReference type="Gene3D" id="3.10.640.10">
    <property type="entry name" value="Restriction endonuclease-like alpha-beta roll domain"/>
    <property type="match status" value="1"/>
</dbReference>
<dbReference type="CDD" id="cd22368">
    <property type="entry name" value="YaeQ-like"/>
    <property type="match status" value="1"/>
</dbReference>
<dbReference type="InterPro" id="IPR009822">
    <property type="entry name" value="YaeQ"/>
</dbReference>
<dbReference type="PANTHER" id="PTHR38784:SF1">
    <property type="entry name" value="SUCROSE PHOSPHORYLASE"/>
    <property type="match status" value="1"/>
</dbReference>